<feature type="transmembrane region" description="Helical" evidence="7">
    <location>
        <begin position="77"/>
        <end position="100"/>
    </location>
</feature>
<dbReference type="Pfam" id="PF07690">
    <property type="entry name" value="MFS_1"/>
    <property type="match status" value="1"/>
</dbReference>
<comment type="caution">
    <text evidence="9">The sequence shown here is derived from an EMBL/GenBank/DDBJ whole genome shotgun (WGS) entry which is preliminary data.</text>
</comment>
<dbReference type="InterPro" id="IPR005829">
    <property type="entry name" value="Sugar_transporter_CS"/>
</dbReference>
<organism evidence="9 10">
    <name type="scientific">Heyndrickxia ginsengihumi</name>
    <dbReference type="NCBI Taxonomy" id="363870"/>
    <lineage>
        <taxon>Bacteria</taxon>
        <taxon>Bacillati</taxon>
        <taxon>Bacillota</taxon>
        <taxon>Bacilli</taxon>
        <taxon>Bacillales</taxon>
        <taxon>Bacillaceae</taxon>
        <taxon>Heyndrickxia</taxon>
    </lineage>
</organism>
<feature type="transmembrane region" description="Helical" evidence="7">
    <location>
        <begin position="106"/>
        <end position="124"/>
    </location>
</feature>
<comment type="similarity">
    <text evidence="2">Belongs to the major facilitator superfamily. TCR/Tet family.</text>
</comment>
<keyword evidence="6 7" id="KW-0472">Membrane</keyword>
<reference evidence="9 10" key="2">
    <citation type="submission" date="2020-03" db="EMBL/GenBank/DDBJ databases">
        <title>Bacillus aquiflavi sp. nov., isolated from yellow water of strong flavor Chinese baijiu in Yibin region of China.</title>
        <authorList>
            <person name="Xie J."/>
        </authorList>
    </citation>
    <scope>NUCLEOTIDE SEQUENCE [LARGE SCALE GENOMIC DNA]</scope>
    <source>
        <strain evidence="9 10">Gsoil 114</strain>
    </source>
</reference>
<gene>
    <name evidence="9" type="ORF">G4D61_11000</name>
</gene>
<keyword evidence="4 7" id="KW-0812">Transmembrane</keyword>
<evidence type="ECO:0000256" key="4">
    <source>
        <dbReference type="ARBA" id="ARBA00022692"/>
    </source>
</evidence>
<dbReference type="PROSITE" id="PS00216">
    <property type="entry name" value="SUGAR_TRANSPORT_1"/>
    <property type="match status" value="1"/>
</dbReference>
<dbReference type="NCBIfam" id="TIGR00880">
    <property type="entry name" value="2_A_01_02"/>
    <property type="match status" value="1"/>
</dbReference>
<dbReference type="RefSeq" id="WP_025731588.1">
    <property type="nucleotide sequence ID" value="NZ_JAAIWK010000017.1"/>
</dbReference>
<dbReference type="InterPro" id="IPR020846">
    <property type="entry name" value="MFS_dom"/>
</dbReference>
<dbReference type="PRINTS" id="PR01035">
    <property type="entry name" value="TCRTETA"/>
</dbReference>
<evidence type="ECO:0000256" key="5">
    <source>
        <dbReference type="ARBA" id="ARBA00022989"/>
    </source>
</evidence>
<evidence type="ECO:0000256" key="3">
    <source>
        <dbReference type="ARBA" id="ARBA00022448"/>
    </source>
</evidence>
<feature type="transmembrane region" description="Helical" evidence="7">
    <location>
        <begin position="46"/>
        <end position="65"/>
    </location>
</feature>
<name>A0A6M0P7K9_9BACI</name>
<dbReference type="InterPro" id="IPR001958">
    <property type="entry name" value="Tet-R_TetA/multi-R_MdtG-like"/>
</dbReference>
<dbReference type="GO" id="GO:0005886">
    <property type="term" value="C:plasma membrane"/>
    <property type="evidence" value="ECO:0007669"/>
    <property type="project" value="UniProtKB-SubCell"/>
</dbReference>
<feature type="transmembrane region" description="Helical" evidence="7">
    <location>
        <begin position="370"/>
        <end position="389"/>
    </location>
</feature>
<dbReference type="PROSITE" id="PS50850">
    <property type="entry name" value="MFS"/>
    <property type="match status" value="1"/>
</dbReference>
<protein>
    <submittedName>
        <fullName evidence="9">MFS transporter</fullName>
    </submittedName>
</protein>
<dbReference type="Gene3D" id="1.20.1250.20">
    <property type="entry name" value="MFS general substrate transporter like domains"/>
    <property type="match status" value="1"/>
</dbReference>
<dbReference type="GO" id="GO:0042910">
    <property type="term" value="F:xenobiotic transmembrane transporter activity"/>
    <property type="evidence" value="ECO:0007669"/>
    <property type="project" value="InterPro"/>
</dbReference>
<feature type="domain" description="Major facilitator superfamily (MFS) profile" evidence="8">
    <location>
        <begin position="11"/>
        <end position="394"/>
    </location>
</feature>
<evidence type="ECO:0000256" key="2">
    <source>
        <dbReference type="ARBA" id="ARBA00007520"/>
    </source>
</evidence>
<evidence type="ECO:0000256" key="6">
    <source>
        <dbReference type="ARBA" id="ARBA00023136"/>
    </source>
</evidence>
<feature type="transmembrane region" description="Helical" evidence="7">
    <location>
        <begin position="216"/>
        <end position="234"/>
    </location>
</feature>
<accession>A0A6M0P7K9</accession>
<feature type="transmembrane region" description="Helical" evidence="7">
    <location>
        <begin position="164"/>
        <end position="184"/>
    </location>
</feature>
<comment type="subcellular location">
    <subcellularLocation>
        <location evidence="1">Cell membrane</location>
        <topology evidence="1">Multi-pass membrane protein</topology>
    </subcellularLocation>
</comment>
<feature type="transmembrane region" description="Helical" evidence="7">
    <location>
        <begin position="136"/>
        <end position="158"/>
    </location>
</feature>
<dbReference type="CDD" id="cd17325">
    <property type="entry name" value="MFS_MdtG_SLC18_like"/>
    <property type="match status" value="1"/>
</dbReference>
<proteinExistence type="inferred from homology"/>
<dbReference type="InterPro" id="IPR036259">
    <property type="entry name" value="MFS_trans_sf"/>
</dbReference>
<keyword evidence="10" id="KW-1185">Reference proteome</keyword>
<evidence type="ECO:0000313" key="10">
    <source>
        <dbReference type="Proteomes" id="UP000476934"/>
    </source>
</evidence>
<dbReference type="PANTHER" id="PTHR23504:SF115">
    <property type="entry name" value="MULTIDRUG RESISTANCE PROTEIN 2"/>
    <property type="match status" value="1"/>
</dbReference>
<feature type="transmembrane region" description="Helical" evidence="7">
    <location>
        <begin position="254"/>
        <end position="275"/>
    </location>
</feature>
<dbReference type="Proteomes" id="UP000476934">
    <property type="component" value="Unassembled WGS sequence"/>
</dbReference>
<feature type="transmembrane region" description="Helical" evidence="7">
    <location>
        <begin position="287"/>
        <end position="319"/>
    </location>
</feature>
<evidence type="ECO:0000313" key="9">
    <source>
        <dbReference type="EMBL" id="NEY20483.1"/>
    </source>
</evidence>
<dbReference type="EMBL" id="JAAIWK010000017">
    <property type="protein sequence ID" value="NEY20483.1"/>
    <property type="molecule type" value="Genomic_DNA"/>
</dbReference>
<dbReference type="SUPFAM" id="SSF103473">
    <property type="entry name" value="MFS general substrate transporter"/>
    <property type="match status" value="1"/>
</dbReference>
<dbReference type="InterPro" id="IPR011701">
    <property type="entry name" value="MFS"/>
</dbReference>
<evidence type="ECO:0000256" key="7">
    <source>
        <dbReference type="SAM" id="Phobius"/>
    </source>
</evidence>
<keyword evidence="5 7" id="KW-1133">Transmembrane helix</keyword>
<keyword evidence="3" id="KW-0813">Transport</keyword>
<dbReference type="PANTHER" id="PTHR23504">
    <property type="entry name" value="MAJOR FACILITATOR SUPERFAMILY DOMAIN-CONTAINING PROTEIN 10"/>
    <property type="match status" value="1"/>
</dbReference>
<evidence type="ECO:0000256" key="1">
    <source>
        <dbReference type="ARBA" id="ARBA00004651"/>
    </source>
</evidence>
<feature type="transmembrane region" description="Helical" evidence="7">
    <location>
        <begin position="12"/>
        <end position="34"/>
    </location>
</feature>
<evidence type="ECO:0000259" key="8">
    <source>
        <dbReference type="PROSITE" id="PS50850"/>
    </source>
</evidence>
<reference evidence="9 10" key="1">
    <citation type="submission" date="2020-02" db="EMBL/GenBank/DDBJ databases">
        <authorList>
            <person name="Feng H."/>
        </authorList>
    </citation>
    <scope>NUCLEOTIDE SEQUENCE [LARGE SCALE GENOMIC DNA]</scope>
    <source>
        <strain evidence="9 10">Gsoil 114</strain>
    </source>
</reference>
<sequence>MKRSIKEQKAVLMMLLSNIFIAFLGIGLIIPVMPSFMDIMHLSGKTMGYLVAVFAVAQLIMSPLAGRWVDRYGRKRMIIGGLFIFSVSELIFGLGTNISLLYLSRFLGGISAALIMPGVTAYVADITSVEERSKAMGYISAAISTGFIIGPGIGGFIAEYGIRMPFFFAAVIAFAVCLLSSLLLKDSLTKEQLIEISATSKHTNFLSDLKKSLNPLYLLAFMIVFVLAFGLSAYENVFSLFSDHKFGFTPKDIATIVTISSIFGVIVQIFMFGTIVDILGEKKLIQLCLIISAILAVASTMISNFFTVLLVTCFIFLAFDLLRPALTTFLSKAAGKEQGFVAGMNSTYTSLGNIAGPAIGGVLFDININYPYLFSAVVIFIGFCITMKWKERQMKENFYENHSD</sequence>
<dbReference type="AlphaFoldDB" id="A0A6M0P7K9"/>